<reference evidence="2" key="1">
    <citation type="journal article" date="2021" name="mSystems">
        <title>Bacteria and Archaea Synergistically Convert Glycine Betaine to Biogenic Methane in the Formosa Cold Seep of the South China Sea.</title>
        <authorList>
            <person name="Li L."/>
            <person name="Zhang W."/>
            <person name="Zhang S."/>
            <person name="Song L."/>
            <person name="Sun Q."/>
            <person name="Zhang H."/>
            <person name="Xiang H."/>
            <person name="Dong X."/>
        </authorList>
    </citation>
    <scope>NUCLEOTIDE SEQUENCE</scope>
    <source>
        <strain evidence="2">ZWT</strain>
    </source>
</reference>
<organism evidence="2 3">
    <name type="scientific">Oceanirhabdus seepicola</name>
    <dbReference type="NCBI Taxonomy" id="2828781"/>
    <lineage>
        <taxon>Bacteria</taxon>
        <taxon>Bacillati</taxon>
        <taxon>Bacillota</taxon>
        <taxon>Clostridia</taxon>
        <taxon>Eubacteriales</taxon>
        <taxon>Clostridiaceae</taxon>
        <taxon>Oceanirhabdus</taxon>
    </lineage>
</organism>
<evidence type="ECO:0000256" key="1">
    <source>
        <dbReference type="SAM" id="MobiDB-lite"/>
    </source>
</evidence>
<evidence type="ECO:0000313" key="2">
    <source>
        <dbReference type="EMBL" id="MCM1991144.1"/>
    </source>
</evidence>
<comment type="caution">
    <text evidence="2">The sequence shown here is derived from an EMBL/GenBank/DDBJ whole genome shotgun (WGS) entry which is preliminary data.</text>
</comment>
<gene>
    <name evidence="2" type="ORF">KDK92_15530</name>
</gene>
<dbReference type="RefSeq" id="WP_250860252.1">
    <property type="nucleotide sequence ID" value="NZ_JAGSOJ010000003.1"/>
</dbReference>
<dbReference type="Proteomes" id="UP001056429">
    <property type="component" value="Unassembled WGS sequence"/>
</dbReference>
<accession>A0A9J6P6L6</accession>
<keyword evidence="3" id="KW-1185">Reference proteome</keyword>
<sequence length="47" mass="5361">MPTDPNMETKPVKNVVTKENQPLHAGKKIESPPFEENMKTEQKTPKI</sequence>
<feature type="region of interest" description="Disordered" evidence="1">
    <location>
        <begin position="1"/>
        <end position="47"/>
    </location>
</feature>
<reference evidence="2" key="2">
    <citation type="submission" date="2021-04" db="EMBL/GenBank/DDBJ databases">
        <authorList>
            <person name="Dong X."/>
        </authorList>
    </citation>
    <scope>NUCLEOTIDE SEQUENCE</scope>
    <source>
        <strain evidence="2">ZWT</strain>
    </source>
</reference>
<proteinExistence type="predicted"/>
<evidence type="ECO:0000313" key="3">
    <source>
        <dbReference type="Proteomes" id="UP001056429"/>
    </source>
</evidence>
<protein>
    <submittedName>
        <fullName evidence="2">Uncharacterized protein</fullName>
    </submittedName>
</protein>
<name>A0A9J6P6L6_9CLOT</name>
<feature type="compositionally biased region" description="Basic and acidic residues" evidence="1">
    <location>
        <begin position="36"/>
        <end position="47"/>
    </location>
</feature>
<dbReference type="EMBL" id="JAGSOJ010000003">
    <property type="protein sequence ID" value="MCM1991144.1"/>
    <property type="molecule type" value="Genomic_DNA"/>
</dbReference>
<dbReference type="AlphaFoldDB" id="A0A9J6P6L6"/>